<keyword evidence="9" id="KW-0812">Transmembrane</keyword>
<sequence>MLLSVIPMNNLEDNHQKGPPSYEAAVGSSTNAGGISQSTGKFGPFPPSPQPSTNPAYMPQTVNPTLPNPSVMYPEPQTIPVIVGVPIFGSHSCTMTCPSCNKAIVTETRPHAGLLAFIICGILLLFGMWITPAQTARYCWDPTKKSEKTGTASESNRTGGHGAETL</sequence>
<evidence type="ECO:0000256" key="5">
    <source>
        <dbReference type="ARBA" id="ARBA00022723"/>
    </source>
</evidence>
<protein>
    <submittedName>
        <fullName evidence="13">LITAF domain-containing protein</fullName>
    </submittedName>
</protein>
<feature type="domain" description="LITAF" evidence="10">
    <location>
        <begin position="91"/>
        <end position="146"/>
    </location>
</feature>
<accession>A0A182E462</accession>
<evidence type="ECO:0000313" key="11">
    <source>
        <dbReference type="EMBL" id="VDK67020.1"/>
    </source>
</evidence>
<dbReference type="EMBL" id="UYRW01000466">
    <property type="protein sequence ID" value="VDK67020.1"/>
    <property type="molecule type" value="Genomic_DNA"/>
</dbReference>
<feature type="compositionally biased region" description="Polar residues" evidence="8">
    <location>
        <begin position="27"/>
        <end position="40"/>
    </location>
</feature>
<proteinExistence type="inferred from homology"/>
<organism evidence="13">
    <name type="scientific">Onchocerca ochengi</name>
    <name type="common">Filarial nematode worm</name>
    <dbReference type="NCBI Taxonomy" id="42157"/>
    <lineage>
        <taxon>Eukaryota</taxon>
        <taxon>Metazoa</taxon>
        <taxon>Ecdysozoa</taxon>
        <taxon>Nematoda</taxon>
        <taxon>Chromadorea</taxon>
        <taxon>Rhabditida</taxon>
        <taxon>Spirurina</taxon>
        <taxon>Spiruromorpha</taxon>
        <taxon>Filarioidea</taxon>
        <taxon>Onchocercidae</taxon>
        <taxon>Onchocerca</taxon>
    </lineage>
</organism>
<feature type="transmembrane region" description="Helical" evidence="9">
    <location>
        <begin position="112"/>
        <end position="130"/>
    </location>
</feature>
<evidence type="ECO:0000256" key="9">
    <source>
        <dbReference type="SAM" id="Phobius"/>
    </source>
</evidence>
<dbReference type="GO" id="GO:0005765">
    <property type="term" value="C:lysosomal membrane"/>
    <property type="evidence" value="ECO:0007669"/>
    <property type="project" value="UniProtKB-SubCell"/>
</dbReference>
<feature type="region of interest" description="Disordered" evidence="8">
    <location>
        <begin position="143"/>
        <end position="166"/>
    </location>
</feature>
<dbReference type="InterPro" id="IPR006629">
    <property type="entry name" value="LITAF"/>
</dbReference>
<keyword evidence="7 9" id="KW-0472">Membrane</keyword>
<evidence type="ECO:0000256" key="6">
    <source>
        <dbReference type="ARBA" id="ARBA00022833"/>
    </source>
</evidence>
<keyword evidence="12" id="KW-1185">Reference proteome</keyword>
<comment type="subcellular location">
    <subcellularLocation>
        <location evidence="2">Endosome membrane</location>
        <topology evidence="2">Peripheral membrane protein</topology>
    </subcellularLocation>
    <subcellularLocation>
        <location evidence="1">Late endosome membrane</location>
    </subcellularLocation>
    <subcellularLocation>
        <location evidence="3">Lysosome membrane</location>
        <topology evidence="3">Peripheral membrane protein</topology>
        <orientation evidence="3">Cytoplasmic side</orientation>
    </subcellularLocation>
</comment>
<evidence type="ECO:0000259" key="10">
    <source>
        <dbReference type="Pfam" id="PF10601"/>
    </source>
</evidence>
<reference evidence="11 12" key="2">
    <citation type="submission" date="2018-08" db="EMBL/GenBank/DDBJ databases">
        <authorList>
            <person name="Laetsch R D."/>
            <person name="Stevens L."/>
            <person name="Kumar S."/>
            <person name="Blaxter L. M."/>
        </authorList>
    </citation>
    <scope>NUCLEOTIDE SEQUENCE [LARGE SCALE GENOMIC DNA]</scope>
</reference>
<keyword evidence="9" id="KW-1133">Transmembrane helix</keyword>
<dbReference type="PANTHER" id="PTHR23292:SF6">
    <property type="entry name" value="FI16602P1-RELATED"/>
    <property type="match status" value="1"/>
</dbReference>
<name>A0A182E462_ONCOC</name>
<dbReference type="STRING" id="42157.A0A182E462"/>
<evidence type="ECO:0000313" key="13">
    <source>
        <dbReference type="WBParaSite" id="nOo.2.0.1.t02778-RA"/>
    </source>
</evidence>
<reference evidence="13" key="1">
    <citation type="submission" date="2016-06" db="UniProtKB">
        <authorList>
            <consortium name="WormBaseParasite"/>
        </authorList>
    </citation>
    <scope>IDENTIFICATION</scope>
</reference>
<evidence type="ECO:0000256" key="8">
    <source>
        <dbReference type="SAM" id="MobiDB-lite"/>
    </source>
</evidence>
<evidence type="ECO:0000256" key="4">
    <source>
        <dbReference type="ARBA" id="ARBA00005975"/>
    </source>
</evidence>
<dbReference type="WBParaSite" id="nOo.2.0.1.t02778-RA">
    <property type="protein sequence ID" value="nOo.2.0.1.t02778-RA"/>
    <property type="gene ID" value="nOo.2.0.1.g02778"/>
</dbReference>
<evidence type="ECO:0000256" key="1">
    <source>
        <dbReference type="ARBA" id="ARBA00004414"/>
    </source>
</evidence>
<evidence type="ECO:0000313" key="12">
    <source>
        <dbReference type="Proteomes" id="UP000271087"/>
    </source>
</evidence>
<dbReference type="Pfam" id="PF10601">
    <property type="entry name" value="zf-LITAF-like"/>
    <property type="match status" value="1"/>
</dbReference>
<keyword evidence="6" id="KW-0862">Zinc</keyword>
<dbReference type="AlphaFoldDB" id="A0A182E462"/>
<keyword evidence="5" id="KW-0479">Metal-binding</keyword>
<gene>
    <name evidence="11" type="ORF">NOO_LOCUS2778</name>
</gene>
<dbReference type="PANTHER" id="PTHR23292">
    <property type="entry name" value="LIPOPOLYSACCHARIDE-INDUCED TUMOR NECROSIS FACTOR-ALPHA FACTOR"/>
    <property type="match status" value="1"/>
</dbReference>
<comment type="similarity">
    <text evidence="4">Belongs to the CDIP1/LITAF family.</text>
</comment>
<dbReference type="GO" id="GO:0008270">
    <property type="term" value="F:zinc ion binding"/>
    <property type="evidence" value="ECO:0007669"/>
    <property type="project" value="TreeGrafter"/>
</dbReference>
<dbReference type="GO" id="GO:0031902">
    <property type="term" value="C:late endosome membrane"/>
    <property type="evidence" value="ECO:0007669"/>
    <property type="project" value="UniProtKB-SubCell"/>
</dbReference>
<dbReference type="OrthoDB" id="5852176at2759"/>
<feature type="region of interest" description="Disordered" evidence="8">
    <location>
        <begin position="1"/>
        <end position="56"/>
    </location>
</feature>
<dbReference type="Proteomes" id="UP000271087">
    <property type="component" value="Unassembled WGS sequence"/>
</dbReference>
<dbReference type="InterPro" id="IPR037519">
    <property type="entry name" value="LITAF_fam"/>
</dbReference>
<evidence type="ECO:0000256" key="2">
    <source>
        <dbReference type="ARBA" id="ARBA00004481"/>
    </source>
</evidence>
<evidence type="ECO:0000256" key="7">
    <source>
        <dbReference type="ARBA" id="ARBA00023136"/>
    </source>
</evidence>
<evidence type="ECO:0000256" key="3">
    <source>
        <dbReference type="ARBA" id="ARBA00004630"/>
    </source>
</evidence>
<feature type="compositionally biased region" description="Polar residues" evidence="8">
    <location>
        <begin position="149"/>
        <end position="158"/>
    </location>
</feature>